<dbReference type="PANTHER" id="PTHR37823:SF3">
    <property type="entry name" value="CYTOCHROME C-551"/>
    <property type="match status" value="1"/>
</dbReference>
<dbReference type="InterPro" id="IPR012218">
    <property type="entry name" value="Cyt_c_BACSU-c550-type"/>
</dbReference>
<evidence type="ECO:0000256" key="1">
    <source>
        <dbReference type="ARBA" id="ARBA00022448"/>
    </source>
</evidence>
<gene>
    <name evidence="10" type="ORF">GLW07_19900</name>
</gene>
<dbReference type="PANTHER" id="PTHR37823">
    <property type="entry name" value="CYTOCHROME C-553-LIKE"/>
    <property type="match status" value="1"/>
</dbReference>
<evidence type="ECO:0000313" key="10">
    <source>
        <dbReference type="EMBL" id="MYL65628.1"/>
    </source>
</evidence>
<dbReference type="GO" id="GO:0009055">
    <property type="term" value="F:electron transfer activity"/>
    <property type="evidence" value="ECO:0007669"/>
    <property type="project" value="InterPro"/>
</dbReference>
<protein>
    <submittedName>
        <fullName evidence="10">C-type cytochrome</fullName>
    </submittedName>
</protein>
<evidence type="ECO:0000256" key="3">
    <source>
        <dbReference type="ARBA" id="ARBA00022723"/>
    </source>
</evidence>
<evidence type="ECO:0000259" key="9">
    <source>
        <dbReference type="PROSITE" id="PS51007"/>
    </source>
</evidence>
<reference evidence="10 11" key="1">
    <citation type="submission" date="2019-11" db="EMBL/GenBank/DDBJ databases">
        <title>Genome sequences of 17 halophilic strains isolated from different environments.</title>
        <authorList>
            <person name="Furrow R.E."/>
        </authorList>
    </citation>
    <scope>NUCLEOTIDE SEQUENCE [LARGE SCALE GENOMIC DNA]</scope>
    <source>
        <strain evidence="10 11">22506_14_FS</strain>
    </source>
</reference>
<sequence>MVVGFTYWLSTTEEHAGGNEASHGEQAEEGGGEEGGDSAGGGEAEKVFAQNCASCHGENLGGGAGPALEAVGGKYSKDEILDIIKNGKGGGMPAGLIQGEEAEMVAAWLAEKK</sequence>
<feature type="binding site" description="covalent" evidence="6">
    <location>
        <position position="55"/>
    </location>
    <ligand>
        <name>heme c</name>
        <dbReference type="ChEBI" id="CHEBI:61717"/>
    </ligand>
</feature>
<dbReference type="Proteomes" id="UP000447833">
    <property type="component" value="Unassembled WGS sequence"/>
</dbReference>
<evidence type="ECO:0000256" key="6">
    <source>
        <dbReference type="PIRSR" id="PIRSR000025-1"/>
    </source>
</evidence>
<dbReference type="PIRSF" id="PIRSF000025">
    <property type="entry name" value="Cytc_Bsub_c550"/>
    <property type="match status" value="1"/>
</dbReference>
<organism evidence="10 11">
    <name type="scientific">Guptibacillus hwajinpoensis</name>
    <dbReference type="NCBI Taxonomy" id="208199"/>
    <lineage>
        <taxon>Bacteria</taxon>
        <taxon>Bacillati</taxon>
        <taxon>Bacillota</taxon>
        <taxon>Bacilli</taxon>
        <taxon>Bacillales</taxon>
        <taxon>Guptibacillaceae</taxon>
        <taxon>Guptibacillus</taxon>
    </lineage>
</organism>
<feature type="binding site" description="axial binding residue" evidence="7">
    <location>
        <position position="92"/>
    </location>
    <ligand>
        <name>heme c</name>
        <dbReference type="ChEBI" id="CHEBI:61717"/>
    </ligand>
    <ligandPart>
        <name>Fe</name>
        <dbReference type="ChEBI" id="CHEBI:18248"/>
    </ligandPart>
</feature>
<dbReference type="GO" id="GO:0020037">
    <property type="term" value="F:heme binding"/>
    <property type="evidence" value="ECO:0007669"/>
    <property type="project" value="InterPro"/>
</dbReference>
<keyword evidence="2 6" id="KW-0349">Heme</keyword>
<dbReference type="SUPFAM" id="SSF46626">
    <property type="entry name" value="Cytochrome c"/>
    <property type="match status" value="1"/>
</dbReference>
<dbReference type="GO" id="GO:0016020">
    <property type="term" value="C:membrane"/>
    <property type="evidence" value="ECO:0007669"/>
    <property type="project" value="InterPro"/>
</dbReference>
<keyword evidence="3 7" id="KW-0479">Metal-binding</keyword>
<keyword evidence="4" id="KW-0249">Electron transport</keyword>
<dbReference type="InterPro" id="IPR036909">
    <property type="entry name" value="Cyt_c-like_dom_sf"/>
</dbReference>
<evidence type="ECO:0000256" key="4">
    <source>
        <dbReference type="ARBA" id="ARBA00022982"/>
    </source>
</evidence>
<evidence type="ECO:0000313" key="11">
    <source>
        <dbReference type="Proteomes" id="UP000447833"/>
    </source>
</evidence>
<feature type="domain" description="Cytochrome c" evidence="9">
    <location>
        <begin position="39"/>
        <end position="113"/>
    </location>
</feature>
<dbReference type="AlphaFoldDB" id="A0A845F4G6"/>
<dbReference type="EMBL" id="WMEY01000008">
    <property type="protein sequence ID" value="MYL65628.1"/>
    <property type="molecule type" value="Genomic_DNA"/>
</dbReference>
<evidence type="ECO:0000256" key="8">
    <source>
        <dbReference type="SAM" id="MobiDB-lite"/>
    </source>
</evidence>
<dbReference type="PROSITE" id="PS51007">
    <property type="entry name" value="CYTC"/>
    <property type="match status" value="1"/>
</dbReference>
<feature type="binding site" description="covalent" evidence="6">
    <location>
        <position position="52"/>
    </location>
    <ligand>
        <name>heme c</name>
        <dbReference type="ChEBI" id="CHEBI:61717"/>
    </ligand>
</feature>
<name>A0A845F4G6_9BACL</name>
<feature type="compositionally biased region" description="Basic and acidic residues" evidence="8">
    <location>
        <begin position="12"/>
        <end position="26"/>
    </location>
</feature>
<dbReference type="GO" id="GO:0005506">
    <property type="term" value="F:iron ion binding"/>
    <property type="evidence" value="ECO:0007669"/>
    <property type="project" value="InterPro"/>
</dbReference>
<dbReference type="Pfam" id="PF13442">
    <property type="entry name" value="Cytochrome_CBB3"/>
    <property type="match status" value="1"/>
</dbReference>
<evidence type="ECO:0000256" key="2">
    <source>
        <dbReference type="ARBA" id="ARBA00022617"/>
    </source>
</evidence>
<feature type="binding site" description="axial binding residue" evidence="7">
    <location>
        <position position="56"/>
    </location>
    <ligand>
        <name>heme c</name>
        <dbReference type="ChEBI" id="CHEBI:61717"/>
    </ligand>
    <ligandPart>
        <name>Fe</name>
        <dbReference type="ChEBI" id="CHEBI:18248"/>
    </ligandPart>
</feature>
<dbReference type="InterPro" id="IPR051811">
    <property type="entry name" value="Cytochrome_c550/c551-like"/>
</dbReference>
<proteinExistence type="predicted"/>
<comment type="PTM">
    <text evidence="6">Binds 1 heme c group covalently per subunit.</text>
</comment>
<comment type="caution">
    <text evidence="10">The sequence shown here is derived from an EMBL/GenBank/DDBJ whole genome shotgun (WGS) entry which is preliminary data.</text>
</comment>
<feature type="region of interest" description="Disordered" evidence="8">
    <location>
        <begin position="8"/>
        <end position="43"/>
    </location>
</feature>
<accession>A0A845F4G6</accession>
<dbReference type="InterPro" id="IPR009056">
    <property type="entry name" value="Cyt_c-like_dom"/>
</dbReference>
<keyword evidence="5 7" id="KW-0408">Iron</keyword>
<keyword evidence="1" id="KW-0813">Transport</keyword>
<evidence type="ECO:0000256" key="5">
    <source>
        <dbReference type="ARBA" id="ARBA00023004"/>
    </source>
</evidence>
<dbReference type="Gene3D" id="1.10.760.10">
    <property type="entry name" value="Cytochrome c-like domain"/>
    <property type="match status" value="1"/>
</dbReference>
<evidence type="ECO:0000256" key="7">
    <source>
        <dbReference type="PIRSR" id="PIRSR000025-2"/>
    </source>
</evidence>
<feature type="compositionally biased region" description="Acidic residues" evidence="8">
    <location>
        <begin position="27"/>
        <end position="36"/>
    </location>
</feature>